<dbReference type="InterPro" id="IPR009056">
    <property type="entry name" value="Cyt_c-like_dom"/>
</dbReference>
<proteinExistence type="predicted"/>
<dbReference type="CDD" id="cd08168">
    <property type="entry name" value="Cytochrom_C3"/>
    <property type="match status" value="1"/>
</dbReference>
<keyword evidence="2 4" id="KW-0479">Metal-binding</keyword>
<keyword evidence="5" id="KW-0812">Transmembrane</keyword>
<feature type="transmembrane region" description="Helical" evidence="5">
    <location>
        <begin position="131"/>
        <end position="152"/>
    </location>
</feature>
<dbReference type="GO" id="GO:0020037">
    <property type="term" value="F:heme binding"/>
    <property type="evidence" value="ECO:0007669"/>
    <property type="project" value="InterPro"/>
</dbReference>
<dbReference type="SUPFAM" id="SSF46626">
    <property type="entry name" value="Cytochrome c"/>
    <property type="match status" value="1"/>
</dbReference>
<organism evidence="7 8">
    <name type="scientific">Profundicola chukchiensis</name>
    <dbReference type="NCBI Taxonomy" id="2961959"/>
    <lineage>
        <taxon>Bacteria</taxon>
        <taxon>Pseudomonadati</taxon>
        <taxon>Bacteroidota</taxon>
        <taxon>Flavobacteriia</taxon>
        <taxon>Flavobacteriales</taxon>
        <taxon>Weeksellaceae</taxon>
        <taxon>Profundicola</taxon>
    </lineage>
</organism>
<comment type="caution">
    <text evidence="7">The sequence shown here is derived from an EMBL/GenBank/DDBJ whole genome shotgun (WGS) entry which is preliminary data.</text>
</comment>
<dbReference type="PANTHER" id="PTHR39425">
    <property type="entry name" value="LIPOPROTEIN CYTOCHROME C"/>
    <property type="match status" value="1"/>
</dbReference>
<gene>
    <name evidence="7" type="ORF">NMK71_00545</name>
</gene>
<feature type="transmembrane region" description="Helical" evidence="5">
    <location>
        <begin position="186"/>
        <end position="206"/>
    </location>
</feature>
<dbReference type="GO" id="GO:0009055">
    <property type="term" value="F:electron transfer activity"/>
    <property type="evidence" value="ECO:0007669"/>
    <property type="project" value="InterPro"/>
</dbReference>
<dbReference type="GO" id="GO:0046872">
    <property type="term" value="F:metal ion binding"/>
    <property type="evidence" value="ECO:0007669"/>
    <property type="project" value="UniProtKB-KW"/>
</dbReference>
<evidence type="ECO:0000256" key="5">
    <source>
        <dbReference type="SAM" id="Phobius"/>
    </source>
</evidence>
<dbReference type="Gene3D" id="1.10.760.10">
    <property type="entry name" value="Cytochrome c-like domain"/>
    <property type="match status" value="1"/>
</dbReference>
<dbReference type="InterPro" id="IPR036909">
    <property type="entry name" value="Cyt_c-like_dom_sf"/>
</dbReference>
<dbReference type="PANTHER" id="PTHR39425:SF1">
    <property type="entry name" value="CYTOCHROME C7-LIKE DOMAIN-CONTAINING PROTEIN"/>
    <property type="match status" value="1"/>
</dbReference>
<protein>
    <submittedName>
        <fullName evidence="7">C-type cytochrome</fullName>
    </submittedName>
</protein>
<evidence type="ECO:0000256" key="1">
    <source>
        <dbReference type="ARBA" id="ARBA00022617"/>
    </source>
</evidence>
<sequence>MNAQDAPADAVSGDAANGEALFNQHCAACHKLDSKLIGPALGGVAERLQDEQGLGVDWLRKWIKNNEELRASGDEYANQVFEEYNEVVMLPFEQLSDQEIDDIIYFTSNPPAPKEEKKAAAPATSATDNSLPLGALLIGFAVLASLLVWILFRVNTLVNLTKQEGGALETEQAESFAETFEKYKNVAYAGMGLITLLVLYGAWQFMIGIGVDKGYQPEQPIYFSHKIHAGEQGIDCQYCHSSAKYGKVSGIPSTNVCMNCHYQIQEYTGDYIEEGKSAEFYTEEIQKIYASAGFDPSNLTYSGEEDPIEWVRIHNMPDFVYFNHAQHVVAGGEAIKSAKGVEQVCFACHGQVDEMDEVKMANDFTMGWCIECHRETKVDMENEYNKEYYAQLHEKLKKQYGSEAEITVDAIGGLECGKCHY</sequence>
<dbReference type="PROSITE" id="PS51007">
    <property type="entry name" value="CYTC"/>
    <property type="match status" value="1"/>
</dbReference>
<name>A0A9X4RVM9_9FLAO</name>
<dbReference type="Proteomes" id="UP001152599">
    <property type="component" value="Unassembled WGS sequence"/>
</dbReference>
<dbReference type="AlphaFoldDB" id="A0A9X4RVM9"/>
<dbReference type="InterPro" id="IPR036280">
    <property type="entry name" value="Multihaem_cyt_sf"/>
</dbReference>
<dbReference type="Gene3D" id="3.90.10.10">
    <property type="entry name" value="Cytochrome C3"/>
    <property type="match status" value="2"/>
</dbReference>
<keyword evidence="3 4" id="KW-0408">Iron</keyword>
<keyword evidence="5" id="KW-1133">Transmembrane helix</keyword>
<evidence type="ECO:0000313" key="8">
    <source>
        <dbReference type="Proteomes" id="UP001152599"/>
    </source>
</evidence>
<accession>A0A9X4RVM9</accession>
<keyword evidence="8" id="KW-1185">Reference proteome</keyword>
<dbReference type="EMBL" id="JANCMU010000001">
    <property type="protein sequence ID" value="MDG4944892.1"/>
    <property type="molecule type" value="Genomic_DNA"/>
</dbReference>
<feature type="domain" description="Cytochrome c" evidence="6">
    <location>
        <begin position="13"/>
        <end position="111"/>
    </location>
</feature>
<evidence type="ECO:0000259" key="6">
    <source>
        <dbReference type="PROSITE" id="PS51007"/>
    </source>
</evidence>
<evidence type="ECO:0000313" key="7">
    <source>
        <dbReference type="EMBL" id="MDG4944892.1"/>
    </source>
</evidence>
<keyword evidence="5" id="KW-0472">Membrane</keyword>
<reference evidence="7" key="1">
    <citation type="submission" date="2022-07" db="EMBL/GenBank/DDBJ databases">
        <title>Description and genome-wide analysis of Profundicola chukchiensis gen. nov., sp. nov., marine bacteria isolated from bottom sediments of the Chukchi Sea.</title>
        <authorList>
            <person name="Romanenko L."/>
            <person name="Otstavnykh N."/>
            <person name="Kurilenko V."/>
            <person name="Eremeev V."/>
            <person name="Velansky P."/>
            <person name="Mikhailov V."/>
            <person name="Isaeva M."/>
        </authorList>
    </citation>
    <scope>NUCLEOTIDE SEQUENCE</scope>
    <source>
        <strain evidence="7">KMM 9713</strain>
    </source>
</reference>
<dbReference type="Pfam" id="PF00034">
    <property type="entry name" value="Cytochrom_C"/>
    <property type="match status" value="1"/>
</dbReference>
<evidence type="ECO:0000256" key="4">
    <source>
        <dbReference type="PROSITE-ProRule" id="PRU00433"/>
    </source>
</evidence>
<evidence type="ECO:0000256" key="3">
    <source>
        <dbReference type="ARBA" id="ARBA00023004"/>
    </source>
</evidence>
<dbReference type="SUPFAM" id="SSF48695">
    <property type="entry name" value="Multiheme cytochromes"/>
    <property type="match status" value="1"/>
</dbReference>
<evidence type="ECO:0000256" key="2">
    <source>
        <dbReference type="ARBA" id="ARBA00022723"/>
    </source>
</evidence>
<keyword evidence="1 4" id="KW-0349">Heme</keyword>